<dbReference type="AlphaFoldDB" id="A0A2T3B4T4"/>
<protein>
    <submittedName>
        <fullName evidence="1">Uncharacterized protein</fullName>
    </submittedName>
</protein>
<dbReference type="OrthoDB" id="9926277at2759"/>
<dbReference type="EMBL" id="KZ679010">
    <property type="protein sequence ID" value="PSS20643.1"/>
    <property type="molecule type" value="Genomic_DNA"/>
</dbReference>
<keyword evidence="2" id="KW-1185">Reference proteome</keyword>
<proteinExistence type="predicted"/>
<gene>
    <name evidence="1" type="ORF">M430DRAFT_18796</name>
</gene>
<sequence length="114" mass="12512">MTLSTWTPSRGRQRAQQHGTCVAVCILLEAARLLILGDCDPGCFCCHVCAMWEGVLWGPEPANGNSGGLSCRVELVRDPVGRHYEGHALCIHRTKESVADYGISLIRCIIVEFE</sequence>
<evidence type="ECO:0000313" key="2">
    <source>
        <dbReference type="Proteomes" id="UP000241818"/>
    </source>
</evidence>
<dbReference type="Proteomes" id="UP000241818">
    <property type="component" value="Unassembled WGS sequence"/>
</dbReference>
<name>A0A2T3B4T4_AMORE</name>
<reference evidence="1 2" key="1">
    <citation type="journal article" date="2018" name="New Phytol.">
        <title>Comparative genomics and transcriptomics depict ericoid mycorrhizal fungi as versatile saprotrophs and plant mutualists.</title>
        <authorList>
            <person name="Martino E."/>
            <person name="Morin E."/>
            <person name="Grelet G.A."/>
            <person name="Kuo A."/>
            <person name="Kohler A."/>
            <person name="Daghino S."/>
            <person name="Barry K.W."/>
            <person name="Cichocki N."/>
            <person name="Clum A."/>
            <person name="Dockter R.B."/>
            <person name="Hainaut M."/>
            <person name="Kuo R.C."/>
            <person name="LaButti K."/>
            <person name="Lindahl B.D."/>
            <person name="Lindquist E.A."/>
            <person name="Lipzen A."/>
            <person name="Khouja H.R."/>
            <person name="Magnuson J."/>
            <person name="Murat C."/>
            <person name="Ohm R.A."/>
            <person name="Singer S.W."/>
            <person name="Spatafora J.W."/>
            <person name="Wang M."/>
            <person name="Veneault-Fourrey C."/>
            <person name="Henrissat B."/>
            <person name="Grigoriev I.V."/>
            <person name="Martin F.M."/>
            <person name="Perotto S."/>
        </authorList>
    </citation>
    <scope>NUCLEOTIDE SEQUENCE [LARGE SCALE GENOMIC DNA]</scope>
    <source>
        <strain evidence="1 2">ATCC 22711</strain>
    </source>
</reference>
<evidence type="ECO:0000313" key="1">
    <source>
        <dbReference type="EMBL" id="PSS20643.1"/>
    </source>
</evidence>
<accession>A0A2T3B4T4</accession>
<organism evidence="1 2">
    <name type="scientific">Amorphotheca resinae ATCC 22711</name>
    <dbReference type="NCBI Taxonomy" id="857342"/>
    <lineage>
        <taxon>Eukaryota</taxon>
        <taxon>Fungi</taxon>
        <taxon>Dikarya</taxon>
        <taxon>Ascomycota</taxon>
        <taxon>Pezizomycotina</taxon>
        <taxon>Leotiomycetes</taxon>
        <taxon>Helotiales</taxon>
        <taxon>Amorphothecaceae</taxon>
        <taxon>Amorphotheca</taxon>
    </lineage>
</organism>
<dbReference type="RefSeq" id="XP_024721913.1">
    <property type="nucleotide sequence ID" value="XM_024863953.1"/>
</dbReference>
<dbReference type="InParanoid" id="A0A2T3B4T4"/>
<dbReference type="GeneID" id="36572034"/>